<evidence type="ECO:0000259" key="1">
    <source>
        <dbReference type="PROSITE" id="PS50271"/>
    </source>
</evidence>
<keyword evidence="3" id="KW-1185">Reference proteome</keyword>
<evidence type="ECO:0000313" key="2">
    <source>
        <dbReference type="EMBL" id="WBP85157.1"/>
    </source>
</evidence>
<dbReference type="EMBL" id="CP115450">
    <property type="protein sequence ID" value="WBP85157.1"/>
    <property type="molecule type" value="Genomic_DNA"/>
</dbReference>
<accession>A0ABY7PXI2</accession>
<evidence type="ECO:0000313" key="3">
    <source>
        <dbReference type="Proteomes" id="UP001212821"/>
    </source>
</evidence>
<protein>
    <submittedName>
        <fullName evidence="2">UBP-type zinc finger domain-containing protein</fullName>
    </submittedName>
</protein>
<dbReference type="SUPFAM" id="SSF57850">
    <property type="entry name" value="RING/U-box"/>
    <property type="match status" value="1"/>
</dbReference>
<dbReference type="RefSeq" id="WP_270140914.1">
    <property type="nucleotide sequence ID" value="NZ_CP115450.1"/>
</dbReference>
<dbReference type="SMART" id="SM00290">
    <property type="entry name" value="ZnF_UBP"/>
    <property type="match status" value="1"/>
</dbReference>
<proteinExistence type="predicted"/>
<sequence>MLTCSHLDAIAVEPVEPTDSAEPASCRECLATGAVWVHLRRCLTCGRIGCCDSSTNKHASRHYEATGHPLIASHQPGEGWIWCFPDRLLLDSVE</sequence>
<dbReference type="InterPro" id="IPR001607">
    <property type="entry name" value="Znf_UBP"/>
</dbReference>
<dbReference type="InterPro" id="IPR013083">
    <property type="entry name" value="Znf_RING/FYVE/PHD"/>
</dbReference>
<dbReference type="Pfam" id="PF02148">
    <property type="entry name" value="zf-UBP"/>
    <property type="match status" value="1"/>
</dbReference>
<gene>
    <name evidence="2" type="ORF">O1G21_04335</name>
</gene>
<name>A0ABY7PXI2_9ACTN</name>
<organism evidence="2 3">
    <name type="scientific">Kitasatospora cathayae</name>
    <dbReference type="NCBI Taxonomy" id="3004092"/>
    <lineage>
        <taxon>Bacteria</taxon>
        <taxon>Bacillati</taxon>
        <taxon>Actinomycetota</taxon>
        <taxon>Actinomycetes</taxon>
        <taxon>Kitasatosporales</taxon>
        <taxon>Streptomycetaceae</taxon>
        <taxon>Kitasatospora</taxon>
    </lineage>
</organism>
<dbReference type="PROSITE" id="PS50271">
    <property type="entry name" value="ZF_UBP"/>
    <property type="match status" value="1"/>
</dbReference>
<reference evidence="3" key="1">
    <citation type="submission" date="2022-12" db="EMBL/GenBank/DDBJ databases">
        <authorList>
            <person name="Mo P."/>
        </authorList>
    </citation>
    <scope>NUCLEOTIDE SEQUENCE [LARGE SCALE GENOMIC DNA]</scope>
    <source>
        <strain evidence="3">HUAS 3-15</strain>
    </source>
</reference>
<feature type="domain" description="UBP-type" evidence="1">
    <location>
        <begin position="2"/>
        <end position="94"/>
    </location>
</feature>
<dbReference type="Gene3D" id="3.30.40.10">
    <property type="entry name" value="Zinc/RING finger domain, C3HC4 (zinc finger)"/>
    <property type="match status" value="1"/>
</dbReference>
<dbReference type="Proteomes" id="UP001212821">
    <property type="component" value="Chromosome"/>
</dbReference>